<evidence type="ECO:0008006" key="3">
    <source>
        <dbReference type="Google" id="ProtNLM"/>
    </source>
</evidence>
<evidence type="ECO:0000313" key="2">
    <source>
        <dbReference type="Proteomes" id="UP000391834"/>
    </source>
</evidence>
<organism evidence="1 2">
    <name type="scientific">Prolixibacter bellariivorans</name>
    <dbReference type="NCBI Taxonomy" id="314319"/>
    <lineage>
        <taxon>Bacteria</taxon>
        <taxon>Pseudomonadati</taxon>
        <taxon>Bacteroidota</taxon>
        <taxon>Bacteroidia</taxon>
        <taxon>Marinilabiliales</taxon>
        <taxon>Prolixibacteraceae</taxon>
        <taxon>Prolixibacter</taxon>
    </lineage>
</organism>
<gene>
    <name evidence="1" type="ORF">PbJCM13498_14440</name>
</gene>
<dbReference type="Proteomes" id="UP000391834">
    <property type="component" value="Unassembled WGS sequence"/>
</dbReference>
<proteinExistence type="predicted"/>
<dbReference type="SUPFAM" id="SSF53335">
    <property type="entry name" value="S-adenosyl-L-methionine-dependent methyltransferases"/>
    <property type="match status" value="1"/>
</dbReference>
<sequence>MHMNKREELRFERTHKMLSRFISTDETILDLGTPNKLSSFLKGKNYKIESAFGFDFDLEPEKLNEYNYEVLTAFEVLEHLVSPFPLLRSTKATKLLVTVPLKLWFAKAHRNINDPYDQHYHEFESWQLDMLLEKAGWQILHREKWVAPTGYLGIRPLLRRVTPRFYAIYAERK</sequence>
<dbReference type="InterPro" id="IPR029063">
    <property type="entry name" value="SAM-dependent_MTases_sf"/>
</dbReference>
<keyword evidence="2" id="KW-1185">Reference proteome</keyword>
<comment type="caution">
    <text evidence="1">The sequence shown here is derived from an EMBL/GenBank/DDBJ whole genome shotgun (WGS) entry which is preliminary data.</text>
</comment>
<name>A0A5M4AY61_9BACT</name>
<evidence type="ECO:0000313" key="1">
    <source>
        <dbReference type="EMBL" id="GET32581.1"/>
    </source>
</evidence>
<dbReference type="EMBL" id="BLAX01000001">
    <property type="protein sequence ID" value="GET32581.1"/>
    <property type="molecule type" value="Genomic_DNA"/>
</dbReference>
<protein>
    <recommendedName>
        <fullName evidence="3">Methyltransferase</fullName>
    </recommendedName>
</protein>
<accession>A0A5M4AY61</accession>
<reference evidence="1 2" key="1">
    <citation type="submission" date="2019-10" db="EMBL/GenBank/DDBJ databases">
        <title>Prolixibacter strains distinguished by the presence of nitrate reductase genes were adept at nitrate-dependent anaerobic corrosion of metallic iron and carbon steel.</title>
        <authorList>
            <person name="Iino T."/>
            <person name="Shono N."/>
            <person name="Ito K."/>
            <person name="Nakamura R."/>
            <person name="Sueoka K."/>
            <person name="Harayama S."/>
            <person name="Ohkuma M."/>
        </authorList>
    </citation>
    <scope>NUCLEOTIDE SEQUENCE [LARGE SCALE GENOMIC DNA]</scope>
    <source>
        <strain evidence="1 2">JCM 13498</strain>
    </source>
</reference>
<dbReference type="AlphaFoldDB" id="A0A5M4AY61"/>
<dbReference type="Gene3D" id="3.40.50.150">
    <property type="entry name" value="Vaccinia Virus protein VP39"/>
    <property type="match status" value="1"/>
</dbReference>